<dbReference type="EMBL" id="CP000552">
    <property type="protein sequence ID" value="ABM72755.1"/>
    <property type="molecule type" value="Genomic_DNA"/>
</dbReference>
<dbReference type="AlphaFoldDB" id="A2BY94"/>
<accession>A2BY94</accession>
<dbReference type="GeneID" id="60201849"/>
<dbReference type="RefSeq" id="WP_011820851.1">
    <property type="nucleotide sequence ID" value="NC_008817.1"/>
</dbReference>
<proteinExistence type="predicted"/>
<evidence type="ECO:0000313" key="1">
    <source>
        <dbReference type="EMBL" id="ABM72755.1"/>
    </source>
</evidence>
<sequence>MKKIVREENNSESELWFSWLTRKLNSYEAFDEFASGQKPEEVAEKFIALNSLGISDIFDKFDEEDKETLDQFQKLTECEWHVFRILKKQLEFRNKVTFVDFKKSKKVKK</sequence>
<dbReference type="Proteomes" id="UP000001589">
    <property type="component" value="Chromosome"/>
</dbReference>
<dbReference type="OrthoDB" id="541132at2"/>
<dbReference type="eggNOG" id="ENOG50309CU">
    <property type="taxonomic scope" value="Bacteria"/>
</dbReference>
<name>A2BY94_PROM5</name>
<dbReference type="HOGENOM" id="CLU_2181561_0_0_3"/>
<reference evidence="1 2" key="1">
    <citation type="journal article" date="2007" name="PLoS Genet.">
        <title>Patterns and implications of gene gain and loss in the evolution of Prochlorococcus.</title>
        <authorList>
            <person name="Kettler G.C."/>
            <person name="Martiny A.C."/>
            <person name="Huang K."/>
            <person name="Zucker J."/>
            <person name="Coleman M.L."/>
            <person name="Rodrigue S."/>
            <person name="Chen F."/>
            <person name="Lapidus A."/>
            <person name="Ferriera S."/>
            <person name="Johnson J."/>
            <person name="Steglich C."/>
            <person name="Church G.M."/>
            <person name="Richardson P."/>
            <person name="Chisholm S.W."/>
        </authorList>
    </citation>
    <scope>NUCLEOTIDE SEQUENCE [LARGE SCALE GENOMIC DNA]</scope>
    <source>
        <strain evidence="1 2">MIT 9515</strain>
    </source>
</reference>
<protein>
    <submittedName>
        <fullName evidence="1">Possible Type I restriction modification DNA s</fullName>
    </submittedName>
</protein>
<dbReference type="KEGG" id="pmc:P9515_15481"/>
<gene>
    <name evidence="1" type="ordered locus">P9515_15481</name>
</gene>
<organism evidence="1 2">
    <name type="scientific">Prochlorococcus marinus (strain MIT 9515)</name>
    <dbReference type="NCBI Taxonomy" id="167542"/>
    <lineage>
        <taxon>Bacteria</taxon>
        <taxon>Bacillati</taxon>
        <taxon>Cyanobacteriota</taxon>
        <taxon>Cyanophyceae</taxon>
        <taxon>Synechococcales</taxon>
        <taxon>Prochlorococcaceae</taxon>
        <taxon>Prochlorococcus</taxon>
    </lineage>
</organism>
<evidence type="ECO:0000313" key="2">
    <source>
        <dbReference type="Proteomes" id="UP000001589"/>
    </source>
</evidence>